<dbReference type="InterPro" id="IPR050109">
    <property type="entry name" value="HTH-type_TetR-like_transc_reg"/>
</dbReference>
<evidence type="ECO:0000259" key="2">
    <source>
        <dbReference type="Pfam" id="PF17938"/>
    </source>
</evidence>
<keyword evidence="4" id="KW-1185">Reference proteome</keyword>
<evidence type="ECO:0000256" key="1">
    <source>
        <dbReference type="ARBA" id="ARBA00023125"/>
    </source>
</evidence>
<protein>
    <submittedName>
        <fullName evidence="3">TetR family transcriptional regulator</fullName>
    </submittedName>
</protein>
<dbReference type="Pfam" id="PF17938">
    <property type="entry name" value="TetR_C_29"/>
    <property type="match status" value="1"/>
</dbReference>
<dbReference type="PANTHER" id="PTHR30328:SF54">
    <property type="entry name" value="HTH-TYPE TRANSCRIPTIONAL REPRESSOR SCO4008"/>
    <property type="match status" value="1"/>
</dbReference>
<dbReference type="PANTHER" id="PTHR30328">
    <property type="entry name" value="TRANSCRIPTIONAL REPRESSOR"/>
    <property type="match status" value="1"/>
</dbReference>
<dbReference type="EMBL" id="AP025732">
    <property type="protein sequence ID" value="BDI18565.1"/>
    <property type="molecule type" value="Genomic_DNA"/>
</dbReference>
<proteinExistence type="predicted"/>
<keyword evidence="1" id="KW-0238">DNA-binding</keyword>
<dbReference type="Gene3D" id="1.10.357.10">
    <property type="entry name" value="Tetracycline Repressor, domain 2"/>
    <property type="match status" value="1"/>
</dbReference>
<dbReference type="SUPFAM" id="SSF48498">
    <property type="entry name" value="Tetracyclin repressor-like, C-terminal domain"/>
    <property type="match status" value="1"/>
</dbReference>
<dbReference type="InterPro" id="IPR041474">
    <property type="entry name" value="NicS_C"/>
</dbReference>
<dbReference type="Proteomes" id="UP001055453">
    <property type="component" value="Chromosome"/>
</dbReference>
<name>A0ABN6Q8F5_NOSCO</name>
<dbReference type="InterPro" id="IPR009057">
    <property type="entry name" value="Homeodomain-like_sf"/>
</dbReference>
<dbReference type="SUPFAM" id="SSF46689">
    <property type="entry name" value="Homeodomain-like"/>
    <property type="match status" value="1"/>
</dbReference>
<evidence type="ECO:0000313" key="4">
    <source>
        <dbReference type="Proteomes" id="UP001055453"/>
    </source>
</evidence>
<evidence type="ECO:0000313" key="3">
    <source>
        <dbReference type="EMBL" id="BDI18565.1"/>
    </source>
</evidence>
<dbReference type="InterPro" id="IPR036271">
    <property type="entry name" value="Tet_transcr_reg_TetR-rel_C_sf"/>
</dbReference>
<organism evidence="3 4">
    <name type="scientific">Nostoc cf. commune SO-36</name>
    <dbReference type="NCBI Taxonomy" id="449208"/>
    <lineage>
        <taxon>Bacteria</taxon>
        <taxon>Bacillati</taxon>
        <taxon>Cyanobacteriota</taxon>
        <taxon>Cyanophyceae</taxon>
        <taxon>Nostocales</taxon>
        <taxon>Nostocaceae</taxon>
        <taxon>Nostoc</taxon>
    </lineage>
</organism>
<sequence length="163" mass="19238">MIYYYFQSKEGLYQAVLQRPAVEMHEGFEQLNLDQFPPEEALKVLVKEAIAYEAAHPHRGMLWFQEANQNQGKYFKQGNWQENFSYLIKILERGMTEGCFRQIDPFLTTLHIIGVCNLYFNAYENIKHTRPDLQLLSSEMIEEHTQAAVNFIWLVCDVLKIRD</sequence>
<accession>A0ABN6Q8F5</accession>
<gene>
    <name evidence="3" type="ORF">ANSO36C_43670</name>
</gene>
<feature type="domain" description="HTH-type transcriptional repressor NicS C-terminal" evidence="2">
    <location>
        <begin position="38"/>
        <end position="151"/>
    </location>
</feature>
<reference evidence="3" key="1">
    <citation type="submission" date="2022-04" db="EMBL/GenBank/DDBJ databases">
        <title>Complete genome sequence of a cyanobacterium, Nostoc sp. SO-36, isolated in Antarctica.</title>
        <authorList>
            <person name="Kanesaki Y."/>
            <person name="Effendi D."/>
            <person name="Sakamoto T."/>
            <person name="Ohtani S."/>
            <person name="Awai K."/>
        </authorList>
    </citation>
    <scope>NUCLEOTIDE SEQUENCE</scope>
    <source>
        <strain evidence="3">SO-36</strain>
    </source>
</reference>